<reference evidence="2" key="2">
    <citation type="submission" date="2021-06" db="EMBL/GenBank/DDBJ databases">
        <authorList>
            <person name="Rogers T.H."/>
            <person name="Ramsay J.P."/>
            <person name="Wang P."/>
            <person name="Terpolilli J."/>
        </authorList>
    </citation>
    <scope>NUCLEOTIDE SEQUENCE [LARGE SCALE GENOMIC DNA]</scope>
    <source>
        <strain evidence="2">WSM5005</strain>
    </source>
</reference>
<accession>A0A1I9YMZ7</accession>
<organism evidence="2 3">
    <name type="scientific">Paraburkholderia sprentiae WSM5005</name>
    <dbReference type="NCBI Taxonomy" id="754502"/>
    <lineage>
        <taxon>Bacteria</taxon>
        <taxon>Pseudomonadati</taxon>
        <taxon>Pseudomonadota</taxon>
        <taxon>Betaproteobacteria</taxon>
        <taxon>Burkholderiales</taxon>
        <taxon>Burkholderiaceae</taxon>
        <taxon>Paraburkholderia</taxon>
    </lineage>
</organism>
<evidence type="ECO:0000313" key="2">
    <source>
        <dbReference type="EMBL" id="APA87680.1"/>
    </source>
</evidence>
<evidence type="ECO:0008006" key="4">
    <source>
        <dbReference type="Google" id="ProtNLM"/>
    </source>
</evidence>
<dbReference type="EMBL" id="CP017562">
    <property type="protein sequence ID" value="APA87680.1"/>
    <property type="molecule type" value="Genomic_DNA"/>
</dbReference>
<gene>
    <name evidence="2" type="ORF">BJG93_19615</name>
</gene>
<evidence type="ECO:0000313" key="3">
    <source>
        <dbReference type="Proteomes" id="UP000179860"/>
    </source>
</evidence>
<dbReference type="Proteomes" id="UP000179860">
    <property type="component" value="Chromosome 2"/>
</dbReference>
<dbReference type="AlphaFoldDB" id="A0A1I9YMZ7"/>
<proteinExistence type="predicted"/>
<feature type="chain" id="PRO_5009607426" description="Lipoprotein" evidence="1">
    <location>
        <begin position="21"/>
        <end position="217"/>
    </location>
</feature>
<dbReference type="PROSITE" id="PS51257">
    <property type="entry name" value="PROKAR_LIPOPROTEIN"/>
    <property type="match status" value="1"/>
</dbReference>
<protein>
    <recommendedName>
        <fullName evidence="4">Lipoprotein</fullName>
    </recommendedName>
</protein>
<dbReference type="RefSeq" id="WP_027195105.1">
    <property type="nucleotide sequence ID" value="NZ_CP017562.2"/>
</dbReference>
<dbReference type="OrthoDB" id="9083813at2"/>
<sequence length="217" mass="23962">MKQALLAISLLLLLGAGGCAQPTAVGVPSHSLANASLAVCPNLSGKYSGAGQMVRGDPTQQIGTRLPIDLALPVGDVDAWRAMVRQYRTDDHHIVTPPDYATLIPSGDNQYVVATFYGDVKIGEFRTGFMKAQRVTCESGVMHLTFEPEEVRSDYGPNHVTTEDTLWIDANGDLVFRRDMKVEYHALLFHLPMGTGHFFEEYRFSRIELAMRPAPLR</sequence>
<dbReference type="KEGG" id="pspw:BJG93_19615"/>
<keyword evidence="3" id="KW-1185">Reference proteome</keyword>
<reference evidence="2" key="1">
    <citation type="submission" date="2016-09" db="EMBL/GenBank/DDBJ databases">
        <title>The Complete Genome of Burkholderia sprentiae wsm5005.</title>
        <authorList>
            <person name="De Meyer S."/>
            <person name="Wang P."/>
            <person name="Terpolilli J."/>
        </authorList>
    </citation>
    <scope>NUCLEOTIDE SEQUENCE [LARGE SCALE GENOMIC DNA]</scope>
    <source>
        <strain evidence="2">WSM5005</strain>
    </source>
</reference>
<keyword evidence="1" id="KW-0732">Signal</keyword>
<dbReference type="STRING" id="754502.BJG93_19615"/>
<feature type="signal peptide" evidence="1">
    <location>
        <begin position="1"/>
        <end position="20"/>
    </location>
</feature>
<evidence type="ECO:0000256" key="1">
    <source>
        <dbReference type="SAM" id="SignalP"/>
    </source>
</evidence>
<name>A0A1I9YMZ7_9BURK</name>